<dbReference type="PANTHER" id="PTHR47640:SF11">
    <property type="entry name" value="RNA-BINDING PROTEIN 42"/>
    <property type="match status" value="1"/>
</dbReference>
<proteinExistence type="predicted"/>
<dbReference type="GO" id="GO:0003729">
    <property type="term" value="F:mRNA binding"/>
    <property type="evidence" value="ECO:0007669"/>
    <property type="project" value="InterPro"/>
</dbReference>
<evidence type="ECO:0000259" key="4">
    <source>
        <dbReference type="PROSITE" id="PS50102"/>
    </source>
</evidence>
<dbReference type="PANTHER" id="PTHR47640">
    <property type="entry name" value="TRNA SELENOCYSTEINE 1-ASSOCIATED PROTEIN 1-RELATED-RELATED"/>
    <property type="match status" value="1"/>
</dbReference>
<dbReference type="SUPFAM" id="SSF54928">
    <property type="entry name" value="RNA-binding domain, RBD"/>
    <property type="match status" value="1"/>
</dbReference>
<evidence type="ECO:0000256" key="2">
    <source>
        <dbReference type="PROSITE-ProRule" id="PRU00176"/>
    </source>
</evidence>
<evidence type="ECO:0000256" key="1">
    <source>
        <dbReference type="ARBA" id="ARBA00022884"/>
    </source>
</evidence>
<reference evidence="5" key="2">
    <citation type="submission" date="2021-01" db="EMBL/GenBank/DDBJ databases">
        <authorList>
            <person name="Schikora-Tamarit M.A."/>
        </authorList>
    </citation>
    <scope>NUCLEOTIDE SEQUENCE</scope>
    <source>
        <strain evidence="5">CBS6341</strain>
    </source>
</reference>
<accession>A0A9P8PMW8</accession>
<organism evidence="5 6">
    <name type="scientific">Wickerhamomyces mucosus</name>
    <dbReference type="NCBI Taxonomy" id="1378264"/>
    <lineage>
        <taxon>Eukaryota</taxon>
        <taxon>Fungi</taxon>
        <taxon>Dikarya</taxon>
        <taxon>Ascomycota</taxon>
        <taxon>Saccharomycotina</taxon>
        <taxon>Saccharomycetes</taxon>
        <taxon>Phaffomycetales</taxon>
        <taxon>Wickerhamomycetaceae</taxon>
        <taxon>Wickerhamomyces</taxon>
    </lineage>
</organism>
<feature type="region of interest" description="Disordered" evidence="3">
    <location>
        <begin position="1"/>
        <end position="23"/>
    </location>
</feature>
<dbReference type="OrthoDB" id="1749473at2759"/>
<dbReference type="Proteomes" id="UP000769528">
    <property type="component" value="Unassembled WGS sequence"/>
</dbReference>
<dbReference type="InterPro" id="IPR050825">
    <property type="entry name" value="RBM42_RBP45_47-like"/>
</dbReference>
<dbReference type="AlphaFoldDB" id="A0A9P8PMW8"/>
<evidence type="ECO:0000256" key="3">
    <source>
        <dbReference type="SAM" id="MobiDB-lite"/>
    </source>
</evidence>
<feature type="domain" description="RRM" evidence="4">
    <location>
        <begin position="100"/>
        <end position="177"/>
    </location>
</feature>
<reference evidence="5" key="1">
    <citation type="journal article" date="2021" name="Open Biol.">
        <title>Shared evolutionary footprints suggest mitochondrial oxidative damage underlies multiple complex I losses in fungi.</title>
        <authorList>
            <person name="Schikora-Tamarit M.A."/>
            <person name="Marcet-Houben M."/>
            <person name="Nosek J."/>
            <person name="Gabaldon T."/>
        </authorList>
    </citation>
    <scope>NUCLEOTIDE SEQUENCE</scope>
    <source>
        <strain evidence="5">CBS6341</strain>
    </source>
</reference>
<evidence type="ECO:0000313" key="5">
    <source>
        <dbReference type="EMBL" id="KAH3675068.1"/>
    </source>
</evidence>
<dbReference type="SMART" id="SM00360">
    <property type="entry name" value="RRM"/>
    <property type="match status" value="1"/>
</dbReference>
<feature type="region of interest" description="Disordered" evidence="3">
    <location>
        <begin position="58"/>
        <end position="85"/>
    </location>
</feature>
<dbReference type="InterPro" id="IPR035979">
    <property type="entry name" value="RBD_domain_sf"/>
</dbReference>
<dbReference type="EMBL" id="JAEUBF010000782">
    <property type="protein sequence ID" value="KAH3675068.1"/>
    <property type="molecule type" value="Genomic_DNA"/>
</dbReference>
<dbReference type="InterPro" id="IPR012677">
    <property type="entry name" value="Nucleotide-bd_a/b_plait_sf"/>
</dbReference>
<dbReference type="InterPro" id="IPR000504">
    <property type="entry name" value="RRM_dom"/>
</dbReference>
<dbReference type="PROSITE" id="PS50102">
    <property type="entry name" value="RRM"/>
    <property type="match status" value="1"/>
</dbReference>
<dbReference type="Pfam" id="PF00076">
    <property type="entry name" value="RRM_1"/>
    <property type="match status" value="1"/>
</dbReference>
<keyword evidence="1 2" id="KW-0694">RNA-binding</keyword>
<dbReference type="Gene3D" id="3.30.70.330">
    <property type="match status" value="1"/>
</dbReference>
<feature type="compositionally biased region" description="Basic residues" evidence="3">
    <location>
        <begin position="1"/>
        <end position="14"/>
    </location>
</feature>
<protein>
    <recommendedName>
        <fullName evidence="4">RRM domain-containing protein</fullName>
    </recommendedName>
</protein>
<evidence type="ECO:0000313" key="6">
    <source>
        <dbReference type="Proteomes" id="UP000769528"/>
    </source>
</evidence>
<keyword evidence="6" id="KW-1185">Reference proteome</keyword>
<gene>
    <name evidence="5" type="ORF">WICMUC_002900</name>
</gene>
<sequence length="180" mass="20305">MSQNNRIKKPKSHNLKSSDRRLASGVRPEAYLLSEQRNTLSNIESSVFQKKVTNNNSKESINATNDSSVLRKSSANNKKNRKNIKDKKDLTLEEWNPKHFRLFVGNLGSDGNDALLLKVFGKYESLTKVKVPMTNGGENKGYGFVAFESPNDYLQAFKELNGKYIGHNPCVLKKANDLKK</sequence>
<name>A0A9P8PMW8_9ASCO</name>
<feature type="compositionally biased region" description="Polar residues" evidence="3">
    <location>
        <begin position="58"/>
        <end position="70"/>
    </location>
</feature>
<comment type="caution">
    <text evidence="5">The sequence shown here is derived from an EMBL/GenBank/DDBJ whole genome shotgun (WGS) entry which is preliminary data.</text>
</comment>